<keyword evidence="8" id="KW-1185">Reference proteome</keyword>
<comment type="catalytic activity">
    <reaction evidence="1">
        <text>ATP + protein L-histidine = ADP + protein N-phospho-L-histidine.</text>
        <dbReference type="EC" id="2.7.13.3"/>
    </reaction>
</comment>
<dbReference type="InterPro" id="IPR003594">
    <property type="entry name" value="HATPase_dom"/>
</dbReference>
<feature type="region of interest" description="Disordered" evidence="4">
    <location>
        <begin position="1"/>
        <end position="26"/>
    </location>
</feature>
<dbReference type="PROSITE" id="PS50109">
    <property type="entry name" value="HIS_KIN"/>
    <property type="match status" value="1"/>
</dbReference>
<feature type="transmembrane region" description="Helical" evidence="5">
    <location>
        <begin position="126"/>
        <end position="144"/>
    </location>
</feature>
<feature type="transmembrane region" description="Helical" evidence="5">
    <location>
        <begin position="41"/>
        <end position="61"/>
    </location>
</feature>
<dbReference type="SUPFAM" id="SSF47384">
    <property type="entry name" value="Homodimeric domain of signal transducing histidine kinase"/>
    <property type="match status" value="1"/>
</dbReference>
<dbReference type="InterPro" id="IPR004358">
    <property type="entry name" value="Sig_transdc_His_kin-like_C"/>
</dbReference>
<evidence type="ECO:0000256" key="1">
    <source>
        <dbReference type="ARBA" id="ARBA00000085"/>
    </source>
</evidence>
<dbReference type="PANTHER" id="PTHR43065">
    <property type="entry name" value="SENSOR HISTIDINE KINASE"/>
    <property type="match status" value="1"/>
</dbReference>
<dbReference type="InterPro" id="IPR003661">
    <property type="entry name" value="HisK_dim/P_dom"/>
</dbReference>
<dbReference type="InterPro" id="IPR036097">
    <property type="entry name" value="HisK_dim/P_sf"/>
</dbReference>
<dbReference type="RefSeq" id="WP_212534704.1">
    <property type="nucleotide sequence ID" value="NZ_JAGTUU010000001.1"/>
</dbReference>
<sequence length="442" mass="46562">MEGQRSYRHDLARSPPGGLGGPTSGGDRTFDLSTIKTVDSVHVTAFLLRLPLMLGGGALIARVLDDWTIFLLAALSAAISVLHALLLRALPDRVGQRLFVLVLASSVLDSLGYVALGLYLWMQPDASMMLLSSVVMAATMLNTVSLRVGDVATMRVEVSCVMLGIALRVGWSLLADAAQPSAIAVSAGLVLVSVYYLAAVNHAFRYRAVVVDARETQIEAAKLTALGRLTGGIAHDFNNMLTAVLGNLELARMTKEPGEQDKLMSEAERSARRGARLTRELLALSGRSHLEIAPRRPEGLVAAAVAVLDLPEGARHSTRVIVAPDLPAVRADAALVAEALAGLMRNACEAMPDGGEIEISARLSDALDAPTVTFGVRDHGGGIAPDLRPHLFEPYFTTKQVGAGSGLGLPMARGVAEQLQGGIEIESTPGEGTEVLMHLPAA</sequence>
<evidence type="ECO:0000256" key="5">
    <source>
        <dbReference type="SAM" id="Phobius"/>
    </source>
</evidence>
<keyword evidence="5" id="KW-0472">Membrane</keyword>
<name>A0A8J8B5A6_9RHOB</name>
<organism evidence="7 8">
    <name type="scientific">Thetidibacter halocola</name>
    <dbReference type="NCBI Taxonomy" id="2827239"/>
    <lineage>
        <taxon>Bacteria</taxon>
        <taxon>Pseudomonadati</taxon>
        <taxon>Pseudomonadota</taxon>
        <taxon>Alphaproteobacteria</taxon>
        <taxon>Rhodobacterales</taxon>
        <taxon>Roseobacteraceae</taxon>
        <taxon>Thetidibacter</taxon>
    </lineage>
</organism>
<feature type="transmembrane region" description="Helical" evidence="5">
    <location>
        <begin position="67"/>
        <end position="86"/>
    </location>
</feature>
<dbReference type="Gene3D" id="1.10.287.130">
    <property type="match status" value="1"/>
</dbReference>
<dbReference type="CDD" id="cd00082">
    <property type="entry name" value="HisKA"/>
    <property type="match status" value="1"/>
</dbReference>
<feature type="compositionally biased region" description="Basic and acidic residues" evidence="4">
    <location>
        <begin position="1"/>
        <end position="12"/>
    </location>
</feature>
<feature type="transmembrane region" description="Helical" evidence="5">
    <location>
        <begin position="180"/>
        <end position="198"/>
    </location>
</feature>
<dbReference type="InterPro" id="IPR036890">
    <property type="entry name" value="HATPase_C_sf"/>
</dbReference>
<dbReference type="EC" id="2.7.13.3" evidence="2"/>
<evidence type="ECO:0000256" key="4">
    <source>
        <dbReference type="SAM" id="MobiDB-lite"/>
    </source>
</evidence>
<keyword evidence="3" id="KW-0597">Phosphoprotein</keyword>
<keyword evidence="5" id="KW-1133">Transmembrane helix</keyword>
<evidence type="ECO:0000313" key="7">
    <source>
        <dbReference type="EMBL" id="MBS0122731.1"/>
    </source>
</evidence>
<dbReference type="SMART" id="SM00388">
    <property type="entry name" value="HisKA"/>
    <property type="match status" value="1"/>
</dbReference>
<proteinExistence type="predicted"/>
<feature type="domain" description="Histidine kinase" evidence="6">
    <location>
        <begin position="232"/>
        <end position="442"/>
    </location>
</feature>
<feature type="transmembrane region" description="Helical" evidence="5">
    <location>
        <begin position="98"/>
        <end position="120"/>
    </location>
</feature>
<dbReference type="Proteomes" id="UP000681356">
    <property type="component" value="Unassembled WGS sequence"/>
</dbReference>
<reference evidence="7" key="1">
    <citation type="submission" date="2021-04" db="EMBL/GenBank/DDBJ databases">
        <authorList>
            <person name="Yoon J."/>
        </authorList>
    </citation>
    <scope>NUCLEOTIDE SEQUENCE</scope>
    <source>
        <strain evidence="7">KMU-90</strain>
    </source>
</reference>
<dbReference type="AlphaFoldDB" id="A0A8J8B5A6"/>
<evidence type="ECO:0000259" key="6">
    <source>
        <dbReference type="PROSITE" id="PS50109"/>
    </source>
</evidence>
<dbReference type="Pfam" id="PF00512">
    <property type="entry name" value="HisKA"/>
    <property type="match status" value="1"/>
</dbReference>
<dbReference type="GO" id="GO:0000155">
    <property type="term" value="F:phosphorelay sensor kinase activity"/>
    <property type="evidence" value="ECO:0007669"/>
    <property type="project" value="InterPro"/>
</dbReference>
<evidence type="ECO:0000256" key="3">
    <source>
        <dbReference type="ARBA" id="ARBA00022553"/>
    </source>
</evidence>
<dbReference type="SMART" id="SM00387">
    <property type="entry name" value="HATPase_c"/>
    <property type="match status" value="1"/>
</dbReference>
<keyword evidence="5" id="KW-0812">Transmembrane</keyword>
<dbReference type="SUPFAM" id="SSF55874">
    <property type="entry name" value="ATPase domain of HSP90 chaperone/DNA topoisomerase II/histidine kinase"/>
    <property type="match status" value="1"/>
</dbReference>
<dbReference type="PRINTS" id="PR00344">
    <property type="entry name" value="BCTRLSENSOR"/>
</dbReference>
<comment type="caution">
    <text evidence="7">The sequence shown here is derived from an EMBL/GenBank/DDBJ whole genome shotgun (WGS) entry which is preliminary data.</text>
</comment>
<dbReference type="Gene3D" id="3.30.565.10">
    <property type="entry name" value="Histidine kinase-like ATPase, C-terminal domain"/>
    <property type="match status" value="1"/>
</dbReference>
<dbReference type="EMBL" id="JAGTUU010000001">
    <property type="protein sequence ID" value="MBS0122731.1"/>
    <property type="molecule type" value="Genomic_DNA"/>
</dbReference>
<gene>
    <name evidence="7" type="ORF">KB874_01175</name>
</gene>
<accession>A0A8J8B5A6</accession>
<evidence type="ECO:0000313" key="8">
    <source>
        <dbReference type="Proteomes" id="UP000681356"/>
    </source>
</evidence>
<evidence type="ECO:0000256" key="2">
    <source>
        <dbReference type="ARBA" id="ARBA00012438"/>
    </source>
</evidence>
<dbReference type="InterPro" id="IPR005467">
    <property type="entry name" value="His_kinase_dom"/>
</dbReference>
<dbReference type="Pfam" id="PF02518">
    <property type="entry name" value="HATPase_c"/>
    <property type="match status" value="1"/>
</dbReference>
<feature type="transmembrane region" description="Helical" evidence="5">
    <location>
        <begin position="156"/>
        <end position="174"/>
    </location>
</feature>
<dbReference type="PANTHER" id="PTHR43065:SF42">
    <property type="entry name" value="TWO-COMPONENT SENSOR PPRA"/>
    <property type="match status" value="1"/>
</dbReference>
<protein>
    <recommendedName>
        <fullName evidence="2">histidine kinase</fullName>
        <ecNumber evidence="2">2.7.13.3</ecNumber>
    </recommendedName>
</protein>